<evidence type="ECO:0000256" key="4">
    <source>
        <dbReference type="ARBA" id="ARBA00023002"/>
    </source>
</evidence>
<sequence>MKLQPSFSSYDHSFHICFSFAAIFSLTTVAVAIYLLKLKRRWCNCKICHGYLTSSWTEEFQNLCDWYAYLLQKSPTKTIHIHILNNVITANPENVEYMLKTKFDNYPKGKQFSVILGDLLGLGIFNVDGELWRFQRKMASLVLDSLSVRSYTFEVVAEEINRRLVPLLSSVAGKVDCVLDLQARAYLA</sequence>
<evidence type="ECO:0000313" key="7">
    <source>
        <dbReference type="EMBL" id="GMH09938.1"/>
    </source>
</evidence>
<dbReference type="InterPro" id="IPR036396">
    <property type="entry name" value="Cyt_P450_sf"/>
</dbReference>
<dbReference type="GO" id="GO:0004497">
    <property type="term" value="F:monooxygenase activity"/>
    <property type="evidence" value="ECO:0007669"/>
    <property type="project" value="InterPro"/>
</dbReference>
<dbReference type="SUPFAM" id="SSF48264">
    <property type="entry name" value="Cytochrome P450"/>
    <property type="match status" value="1"/>
</dbReference>
<gene>
    <name evidence="7" type="ORF">Nepgr_011779</name>
</gene>
<keyword evidence="5" id="KW-0408">Iron</keyword>
<evidence type="ECO:0000256" key="2">
    <source>
        <dbReference type="ARBA" id="ARBA00010617"/>
    </source>
</evidence>
<keyword evidence="6" id="KW-0812">Transmembrane</keyword>
<keyword evidence="8" id="KW-1185">Reference proteome</keyword>
<comment type="cofactor">
    <cofactor evidence="1">
        <name>heme</name>
        <dbReference type="ChEBI" id="CHEBI:30413"/>
    </cofactor>
</comment>
<keyword evidence="6" id="KW-1133">Transmembrane helix</keyword>
<dbReference type="GO" id="GO:0005506">
    <property type="term" value="F:iron ion binding"/>
    <property type="evidence" value="ECO:0007669"/>
    <property type="project" value="InterPro"/>
</dbReference>
<protein>
    <recommendedName>
        <fullName evidence="9">Cytochrome P450</fullName>
    </recommendedName>
</protein>
<dbReference type="Proteomes" id="UP001279734">
    <property type="component" value="Unassembled WGS sequence"/>
</dbReference>
<dbReference type="GO" id="GO:0020037">
    <property type="term" value="F:heme binding"/>
    <property type="evidence" value="ECO:0007669"/>
    <property type="project" value="InterPro"/>
</dbReference>
<keyword evidence="3" id="KW-0479">Metal-binding</keyword>
<dbReference type="AlphaFoldDB" id="A0AAD3SEX7"/>
<comment type="caution">
    <text evidence="7">The sequence shown here is derived from an EMBL/GenBank/DDBJ whole genome shotgun (WGS) entry which is preliminary data.</text>
</comment>
<dbReference type="GO" id="GO:0016705">
    <property type="term" value="F:oxidoreductase activity, acting on paired donors, with incorporation or reduction of molecular oxygen"/>
    <property type="evidence" value="ECO:0007669"/>
    <property type="project" value="InterPro"/>
</dbReference>
<evidence type="ECO:0000256" key="3">
    <source>
        <dbReference type="ARBA" id="ARBA00022723"/>
    </source>
</evidence>
<keyword evidence="6" id="KW-0472">Membrane</keyword>
<comment type="similarity">
    <text evidence="2">Belongs to the cytochrome P450 family.</text>
</comment>
<evidence type="ECO:0000256" key="6">
    <source>
        <dbReference type="SAM" id="Phobius"/>
    </source>
</evidence>
<evidence type="ECO:0000313" key="8">
    <source>
        <dbReference type="Proteomes" id="UP001279734"/>
    </source>
</evidence>
<evidence type="ECO:0000256" key="5">
    <source>
        <dbReference type="ARBA" id="ARBA00023004"/>
    </source>
</evidence>
<keyword evidence="4" id="KW-0560">Oxidoreductase</keyword>
<evidence type="ECO:0000256" key="1">
    <source>
        <dbReference type="ARBA" id="ARBA00001971"/>
    </source>
</evidence>
<feature type="transmembrane region" description="Helical" evidence="6">
    <location>
        <begin position="12"/>
        <end position="36"/>
    </location>
</feature>
<accession>A0AAD3SEX7</accession>
<evidence type="ECO:0008006" key="9">
    <source>
        <dbReference type="Google" id="ProtNLM"/>
    </source>
</evidence>
<dbReference type="PANTHER" id="PTHR24296">
    <property type="entry name" value="CYTOCHROME P450"/>
    <property type="match status" value="1"/>
</dbReference>
<proteinExistence type="inferred from homology"/>
<name>A0AAD3SEX7_NEPGR</name>
<dbReference type="Gene3D" id="1.10.630.10">
    <property type="entry name" value="Cytochrome P450"/>
    <property type="match status" value="1"/>
</dbReference>
<reference evidence="7" key="1">
    <citation type="submission" date="2023-05" db="EMBL/GenBank/DDBJ databases">
        <title>Nepenthes gracilis genome sequencing.</title>
        <authorList>
            <person name="Fukushima K."/>
        </authorList>
    </citation>
    <scope>NUCLEOTIDE SEQUENCE</scope>
    <source>
        <strain evidence="7">SING2019-196</strain>
    </source>
</reference>
<dbReference type="EMBL" id="BSYO01000009">
    <property type="protein sequence ID" value="GMH09938.1"/>
    <property type="molecule type" value="Genomic_DNA"/>
</dbReference>
<organism evidence="7 8">
    <name type="scientific">Nepenthes gracilis</name>
    <name type="common">Slender pitcher plant</name>
    <dbReference type="NCBI Taxonomy" id="150966"/>
    <lineage>
        <taxon>Eukaryota</taxon>
        <taxon>Viridiplantae</taxon>
        <taxon>Streptophyta</taxon>
        <taxon>Embryophyta</taxon>
        <taxon>Tracheophyta</taxon>
        <taxon>Spermatophyta</taxon>
        <taxon>Magnoliopsida</taxon>
        <taxon>eudicotyledons</taxon>
        <taxon>Gunneridae</taxon>
        <taxon>Pentapetalae</taxon>
        <taxon>Caryophyllales</taxon>
        <taxon>Nepenthaceae</taxon>
        <taxon>Nepenthes</taxon>
    </lineage>
</organism>